<proteinExistence type="predicted"/>
<feature type="compositionally biased region" description="Acidic residues" evidence="1">
    <location>
        <begin position="138"/>
        <end position="150"/>
    </location>
</feature>
<feature type="region of interest" description="Disordered" evidence="1">
    <location>
        <begin position="130"/>
        <end position="152"/>
    </location>
</feature>
<evidence type="ECO:0000313" key="3">
    <source>
        <dbReference type="Proteomes" id="UP000043764"/>
    </source>
</evidence>
<sequence length="300" mass="32531">MPVQSKVFTYQIDGLSYIVTLYEQDGSFFSDITVVEGAMDVNAVYFGDDEFSGSSENLDGPLNMNGTRLDGERIQWDEAVALSDPGLGPEGEDKETYLQAGDTLTLELDIGSLDEVDIFGIRATSTTNDAGSIKAVSDDPEEPEEPEDPQDPTYEKLFFGEVFSDAGDPLGGTFILSEEPDPNPYSIPSLPEGTDPTFENYVSYYLSDAIGGDLSSLEGVVFYQTGEDGTQEEVFRIDAPEGGFQDPEDLFAAYEDALETQDLPAGTEGESLIMALSIEDASEDLAPEAEEETTEELELI</sequence>
<dbReference type="EMBL" id="CVRL01000033">
    <property type="protein sequence ID" value="CRL11557.1"/>
    <property type="molecule type" value="Genomic_DNA"/>
</dbReference>
<name>A0A0H5D2W3_9RHOB</name>
<evidence type="ECO:0000313" key="2">
    <source>
        <dbReference type="EMBL" id="CRL11557.1"/>
    </source>
</evidence>
<dbReference type="RefSeq" id="WP_050673599.1">
    <property type="nucleotide sequence ID" value="NZ_CVRL01000033.1"/>
</dbReference>
<protein>
    <submittedName>
        <fullName evidence="2">Uncharacterized protein</fullName>
    </submittedName>
</protein>
<keyword evidence="3" id="KW-1185">Reference proteome</keyword>
<dbReference type="AlphaFoldDB" id="A0A0H5D2W3"/>
<evidence type="ECO:0000256" key="1">
    <source>
        <dbReference type="SAM" id="MobiDB-lite"/>
    </source>
</evidence>
<gene>
    <name evidence="2" type="ORF">NIT7321_02425</name>
</gene>
<organism evidence="2 3">
    <name type="scientific">Phaeobacter italicus</name>
    <dbReference type="NCBI Taxonomy" id="481446"/>
    <lineage>
        <taxon>Bacteria</taxon>
        <taxon>Pseudomonadati</taxon>
        <taxon>Pseudomonadota</taxon>
        <taxon>Alphaproteobacteria</taxon>
        <taxon>Rhodobacterales</taxon>
        <taxon>Roseobacteraceae</taxon>
        <taxon>Phaeobacter</taxon>
    </lineage>
</organism>
<accession>A0A0H5D2W3</accession>
<reference evidence="3" key="1">
    <citation type="submission" date="2015-05" db="EMBL/GenBank/DDBJ databases">
        <authorList>
            <person name="Rodrigo-Torres Lidia"/>
            <person name="Arahal R.David."/>
        </authorList>
    </citation>
    <scope>NUCLEOTIDE SEQUENCE [LARGE SCALE GENOMIC DNA]</scope>
    <source>
        <strain evidence="3">CECT 7321</strain>
    </source>
</reference>
<dbReference type="Proteomes" id="UP000043764">
    <property type="component" value="Unassembled WGS sequence"/>
</dbReference>